<reference evidence="2" key="1">
    <citation type="submission" date="2022-11" db="UniProtKB">
        <authorList>
            <consortium name="WormBaseParasite"/>
        </authorList>
    </citation>
    <scope>IDENTIFICATION</scope>
</reference>
<proteinExistence type="predicted"/>
<dbReference type="WBParaSite" id="JU765_v2.g3332.t1">
    <property type="protein sequence ID" value="JU765_v2.g3332.t1"/>
    <property type="gene ID" value="JU765_v2.g3332"/>
</dbReference>
<sequence length="179" mass="20419">MIAETPVLPFTLAFGFLETFFVSYSNIDFRFLTYLEKMGNLVDQMSRNSLEGGCGACSQLSQLEIEAFTAIREVSAFVKSICLSEVLSRTPDLIFLNVTTLEGHTYCVELTIRGWRVCSDREDSMNGDFRKLDLHSRYFETIYQLLDVISPMYRDKFGQALTNKLNRLTDESKTNGSNQ</sequence>
<dbReference type="Proteomes" id="UP000887576">
    <property type="component" value="Unplaced"/>
</dbReference>
<evidence type="ECO:0000313" key="2">
    <source>
        <dbReference type="WBParaSite" id="JU765_v2.g3332.t1"/>
    </source>
</evidence>
<accession>A0AC34R4K1</accession>
<organism evidence="1 2">
    <name type="scientific">Panagrolaimus sp. JU765</name>
    <dbReference type="NCBI Taxonomy" id="591449"/>
    <lineage>
        <taxon>Eukaryota</taxon>
        <taxon>Metazoa</taxon>
        <taxon>Ecdysozoa</taxon>
        <taxon>Nematoda</taxon>
        <taxon>Chromadorea</taxon>
        <taxon>Rhabditida</taxon>
        <taxon>Tylenchina</taxon>
        <taxon>Panagrolaimomorpha</taxon>
        <taxon>Panagrolaimoidea</taxon>
        <taxon>Panagrolaimidae</taxon>
        <taxon>Panagrolaimus</taxon>
    </lineage>
</organism>
<name>A0AC34R4K1_9BILA</name>
<evidence type="ECO:0000313" key="1">
    <source>
        <dbReference type="Proteomes" id="UP000887576"/>
    </source>
</evidence>
<protein>
    <submittedName>
        <fullName evidence="2">GSKIP domain-containing protein</fullName>
    </submittedName>
</protein>